<dbReference type="STRING" id="65735.SAMN04488075_0859"/>
<dbReference type="Proteomes" id="UP000199125">
    <property type="component" value="Unassembled WGS sequence"/>
</dbReference>
<gene>
    <name evidence="3" type="ORF">SAMN04488075_0859</name>
</gene>
<evidence type="ECO:0000256" key="1">
    <source>
        <dbReference type="SAM" id="MobiDB-lite"/>
    </source>
</evidence>
<organism evidence="3 4">
    <name type="scientific">Paracoccus alkenifer</name>
    <dbReference type="NCBI Taxonomy" id="65735"/>
    <lineage>
        <taxon>Bacteria</taxon>
        <taxon>Pseudomonadati</taxon>
        <taxon>Pseudomonadota</taxon>
        <taxon>Alphaproteobacteria</taxon>
        <taxon>Rhodobacterales</taxon>
        <taxon>Paracoccaceae</taxon>
        <taxon>Paracoccus</taxon>
    </lineage>
</organism>
<sequence>MALHPEHELHRRRSGRNVGLALVLVLFVALVFGLSVVKIKQGDLMQGFDHRPPSVAPRGSGAPAANPVAAPGTPASALPHALSAPAAAGGQQQ</sequence>
<feature type="compositionally biased region" description="Low complexity" evidence="1">
    <location>
        <begin position="62"/>
        <end position="93"/>
    </location>
</feature>
<accession>A0A1H6KE78</accession>
<evidence type="ECO:0000313" key="3">
    <source>
        <dbReference type="EMBL" id="SEH70105.1"/>
    </source>
</evidence>
<reference evidence="4" key="1">
    <citation type="submission" date="2016-10" db="EMBL/GenBank/DDBJ databases">
        <authorList>
            <person name="Varghese N."/>
            <person name="Submissions S."/>
        </authorList>
    </citation>
    <scope>NUCLEOTIDE SEQUENCE [LARGE SCALE GENOMIC DNA]</scope>
    <source>
        <strain evidence="4">DSM 11593</strain>
    </source>
</reference>
<feature type="transmembrane region" description="Helical" evidence="2">
    <location>
        <begin position="20"/>
        <end position="37"/>
    </location>
</feature>
<evidence type="ECO:0000313" key="4">
    <source>
        <dbReference type="Proteomes" id="UP000199125"/>
    </source>
</evidence>
<dbReference type="AlphaFoldDB" id="A0A1H6KE78"/>
<feature type="region of interest" description="Disordered" evidence="1">
    <location>
        <begin position="47"/>
        <end position="93"/>
    </location>
</feature>
<dbReference type="EMBL" id="FNXG01000001">
    <property type="protein sequence ID" value="SEH70105.1"/>
    <property type="molecule type" value="Genomic_DNA"/>
</dbReference>
<evidence type="ECO:0000256" key="2">
    <source>
        <dbReference type="SAM" id="Phobius"/>
    </source>
</evidence>
<keyword evidence="2" id="KW-1133">Transmembrane helix</keyword>
<keyword evidence="4" id="KW-1185">Reference proteome</keyword>
<dbReference type="RefSeq" id="WP_090845563.1">
    <property type="nucleotide sequence ID" value="NZ_FNXG01000001.1"/>
</dbReference>
<keyword evidence="2" id="KW-0472">Membrane</keyword>
<proteinExistence type="predicted"/>
<keyword evidence="2" id="KW-0812">Transmembrane</keyword>
<name>A0A1H6KE78_9RHOB</name>
<protein>
    <recommendedName>
        <fullName evidence="5">Cytochrome C oxidase assembly protein</fullName>
    </recommendedName>
</protein>
<evidence type="ECO:0008006" key="5">
    <source>
        <dbReference type="Google" id="ProtNLM"/>
    </source>
</evidence>